<evidence type="ECO:0000256" key="2">
    <source>
        <dbReference type="ARBA" id="ARBA00022553"/>
    </source>
</evidence>
<dbReference type="AlphaFoldDB" id="A0A9J6P8T8"/>
<dbReference type="InterPro" id="IPR011006">
    <property type="entry name" value="CheY-like_superfamily"/>
</dbReference>
<dbReference type="Proteomes" id="UP001056429">
    <property type="component" value="Unassembled WGS sequence"/>
</dbReference>
<dbReference type="InterPro" id="IPR039420">
    <property type="entry name" value="WalR-like"/>
</dbReference>
<accession>A0A9J6P8T8</accession>
<protein>
    <recommendedName>
        <fullName evidence="1">Stage 0 sporulation protein A homolog</fullName>
    </recommendedName>
</protein>
<evidence type="ECO:0000256" key="7">
    <source>
        <dbReference type="ARBA" id="ARBA00024867"/>
    </source>
</evidence>
<keyword evidence="13" id="KW-1185">Reference proteome</keyword>
<dbReference type="PANTHER" id="PTHR48111:SF21">
    <property type="entry name" value="DNA-BINDING DUAL MASTER TRANSCRIPTIONAL REGULATOR RPAA"/>
    <property type="match status" value="1"/>
</dbReference>
<dbReference type="SMART" id="SM00862">
    <property type="entry name" value="Trans_reg_C"/>
    <property type="match status" value="1"/>
</dbReference>
<dbReference type="GO" id="GO:0000976">
    <property type="term" value="F:transcription cis-regulatory region binding"/>
    <property type="evidence" value="ECO:0007669"/>
    <property type="project" value="TreeGrafter"/>
</dbReference>
<organism evidence="12 13">
    <name type="scientific">Oceanirhabdus seepicola</name>
    <dbReference type="NCBI Taxonomy" id="2828781"/>
    <lineage>
        <taxon>Bacteria</taxon>
        <taxon>Bacillati</taxon>
        <taxon>Bacillota</taxon>
        <taxon>Clostridia</taxon>
        <taxon>Eubacteriales</taxon>
        <taxon>Clostridiaceae</taxon>
        <taxon>Oceanirhabdus</taxon>
    </lineage>
</organism>
<dbReference type="Gene3D" id="6.10.250.690">
    <property type="match status" value="1"/>
</dbReference>
<evidence type="ECO:0000256" key="8">
    <source>
        <dbReference type="PROSITE-ProRule" id="PRU00169"/>
    </source>
</evidence>
<keyword evidence="2 8" id="KW-0597">Phosphoprotein</keyword>
<evidence type="ECO:0000256" key="1">
    <source>
        <dbReference type="ARBA" id="ARBA00018672"/>
    </source>
</evidence>
<dbReference type="Gene3D" id="3.40.50.2300">
    <property type="match status" value="1"/>
</dbReference>
<sequence length="220" mass="25401">MINILVVEDEEPIRELIKMNLSMVGYNIETASNGENALLLINKNNYDLILLDLMIPKIDGFSLMKNISNLKIPVIIVTARDNINDKIKGYNLGADDYLVKPFDSMELLLRVKALLKRCPPDNLHVEDIYTFDNIVIDIHKHSVTKDGSEVILTLKEFELLEELISNKNIVLSRDSLITNVWGYDYLGNTRTVDMHIQKLRNKLDTERIKTIFKIGYKFEY</sequence>
<feature type="domain" description="OmpR/PhoB-type" evidence="11">
    <location>
        <begin position="126"/>
        <end position="220"/>
    </location>
</feature>
<dbReference type="SUPFAM" id="SSF52172">
    <property type="entry name" value="CheY-like"/>
    <property type="match status" value="1"/>
</dbReference>
<dbReference type="FunFam" id="1.10.10.10:FF:000018">
    <property type="entry name" value="DNA-binding response regulator ResD"/>
    <property type="match status" value="1"/>
</dbReference>
<dbReference type="Pfam" id="PF00486">
    <property type="entry name" value="Trans_reg_C"/>
    <property type="match status" value="1"/>
</dbReference>
<keyword evidence="3" id="KW-0902">Two-component regulatory system</keyword>
<dbReference type="FunFam" id="3.40.50.2300:FF:000001">
    <property type="entry name" value="DNA-binding response regulator PhoB"/>
    <property type="match status" value="1"/>
</dbReference>
<dbReference type="InterPro" id="IPR016032">
    <property type="entry name" value="Sig_transdc_resp-reg_C-effctor"/>
</dbReference>
<keyword evidence="5 9" id="KW-0238">DNA-binding</keyword>
<evidence type="ECO:0000256" key="4">
    <source>
        <dbReference type="ARBA" id="ARBA00023015"/>
    </source>
</evidence>
<dbReference type="PROSITE" id="PS51755">
    <property type="entry name" value="OMPR_PHOB"/>
    <property type="match status" value="1"/>
</dbReference>
<dbReference type="GO" id="GO:0006355">
    <property type="term" value="P:regulation of DNA-templated transcription"/>
    <property type="evidence" value="ECO:0007669"/>
    <property type="project" value="InterPro"/>
</dbReference>
<dbReference type="InterPro" id="IPR001867">
    <property type="entry name" value="OmpR/PhoB-type_DNA-bd"/>
</dbReference>
<reference evidence="12" key="1">
    <citation type="journal article" date="2021" name="mSystems">
        <title>Bacteria and Archaea Synergistically Convert Glycine Betaine to Biogenic Methane in the Formosa Cold Seep of the South China Sea.</title>
        <authorList>
            <person name="Li L."/>
            <person name="Zhang W."/>
            <person name="Zhang S."/>
            <person name="Song L."/>
            <person name="Sun Q."/>
            <person name="Zhang H."/>
            <person name="Xiang H."/>
            <person name="Dong X."/>
        </authorList>
    </citation>
    <scope>NUCLEOTIDE SEQUENCE</scope>
    <source>
        <strain evidence="12">ZWT</strain>
    </source>
</reference>
<keyword evidence="4" id="KW-0805">Transcription regulation</keyword>
<dbReference type="Pfam" id="PF00072">
    <property type="entry name" value="Response_reg"/>
    <property type="match status" value="1"/>
</dbReference>
<reference evidence="12" key="2">
    <citation type="submission" date="2021-04" db="EMBL/GenBank/DDBJ databases">
        <authorList>
            <person name="Dong X."/>
        </authorList>
    </citation>
    <scope>NUCLEOTIDE SEQUENCE</scope>
    <source>
        <strain evidence="12">ZWT</strain>
    </source>
</reference>
<evidence type="ECO:0000256" key="3">
    <source>
        <dbReference type="ARBA" id="ARBA00023012"/>
    </source>
</evidence>
<feature type="modified residue" description="4-aspartylphosphate" evidence="8">
    <location>
        <position position="52"/>
    </location>
</feature>
<comment type="caution">
    <text evidence="12">The sequence shown here is derived from an EMBL/GenBank/DDBJ whole genome shotgun (WGS) entry which is preliminary data.</text>
</comment>
<dbReference type="PROSITE" id="PS50110">
    <property type="entry name" value="RESPONSE_REGULATORY"/>
    <property type="match status" value="1"/>
</dbReference>
<dbReference type="EMBL" id="JAGSOJ010000005">
    <property type="protein sequence ID" value="MCM1992313.1"/>
    <property type="molecule type" value="Genomic_DNA"/>
</dbReference>
<dbReference type="InterPro" id="IPR001789">
    <property type="entry name" value="Sig_transdc_resp-reg_receiver"/>
</dbReference>
<dbReference type="Gene3D" id="1.10.10.10">
    <property type="entry name" value="Winged helix-like DNA-binding domain superfamily/Winged helix DNA-binding domain"/>
    <property type="match status" value="1"/>
</dbReference>
<keyword evidence="6" id="KW-0804">Transcription</keyword>
<comment type="function">
    <text evidence="7">May play the central regulatory role in sporulation. It may be an element of the effector pathway responsible for the activation of sporulation genes in response to nutritional stress. Spo0A may act in concert with spo0H (a sigma factor) to control the expression of some genes that are critical to the sporulation process.</text>
</comment>
<dbReference type="PANTHER" id="PTHR48111">
    <property type="entry name" value="REGULATOR OF RPOS"/>
    <property type="match status" value="1"/>
</dbReference>
<feature type="DNA-binding region" description="OmpR/PhoB-type" evidence="9">
    <location>
        <begin position="126"/>
        <end position="220"/>
    </location>
</feature>
<evidence type="ECO:0000256" key="5">
    <source>
        <dbReference type="ARBA" id="ARBA00023125"/>
    </source>
</evidence>
<name>A0A9J6P8T8_9CLOT</name>
<evidence type="ECO:0000256" key="9">
    <source>
        <dbReference type="PROSITE-ProRule" id="PRU01091"/>
    </source>
</evidence>
<evidence type="ECO:0000313" key="12">
    <source>
        <dbReference type="EMBL" id="MCM1992313.1"/>
    </source>
</evidence>
<evidence type="ECO:0000259" key="11">
    <source>
        <dbReference type="PROSITE" id="PS51755"/>
    </source>
</evidence>
<proteinExistence type="predicted"/>
<evidence type="ECO:0000313" key="13">
    <source>
        <dbReference type="Proteomes" id="UP001056429"/>
    </source>
</evidence>
<dbReference type="SUPFAM" id="SSF46894">
    <property type="entry name" value="C-terminal effector domain of the bipartite response regulators"/>
    <property type="match status" value="1"/>
</dbReference>
<evidence type="ECO:0000259" key="10">
    <source>
        <dbReference type="PROSITE" id="PS50110"/>
    </source>
</evidence>
<dbReference type="RefSeq" id="WP_250861470.1">
    <property type="nucleotide sequence ID" value="NZ_JAGSOJ010000005.1"/>
</dbReference>
<dbReference type="GO" id="GO:0005829">
    <property type="term" value="C:cytosol"/>
    <property type="evidence" value="ECO:0007669"/>
    <property type="project" value="TreeGrafter"/>
</dbReference>
<dbReference type="CDD" id="cd00383">
    <property type="entry name" value="trans_reg_C"/>
    <property type="match status" value="1"/>
</dbReference>
<dbReference type="InterPro" id="IPR036388">
    <property type="entry name" value="WH-like_DNA-bd_sf"/>
</dbReference>
<evidence type="ECO:0000256" key="6">
    <source>
        <dbReference type="ARBA" id="ARBA00023163"/>
    </source>
</evidence>
<dbReference type="SMART" id="SM00448">
    <property type="entry name" value="REC"/>
    <property type="match status" value="1"/>
</dbReference>
<gene>
    <name evidence="12" type="ORF">KDK92_21525</name>
</gene>
<dbReference type="GO" id="GO:0032993">
    <property type="term" value="C:protein-DNA complex"/>
    <property type="evidence" value="ECO:0007669"/>
    <property type="project" value="TreeGrafter"/>
</dbReference>
<feature type="domain" description="Response regulatory" evidence="10">
    <location>
        <begin position="3"/>
        <end position="115"/>
    </location>
</feature>
<dbReference type="GO" id="GO:0000156">
    <property type="term" value="F:phosphorelay response regulator activity"/>
    <property type="evidence" value="ECO:0007669"/>
    <property type="project" value="TreeGrafter"/>
</dbReference>